<keyword evidence="5" id="KW-1185">Reference proteome</keyword>
<accession>A0ABV1EAP8</accession>
<dbReference type="InterPro" id="IPR042229">
    <property type="entry name" value="Listeria/Bacterioides_rpt_sf"/>
</dbReference>
<organism evidence="4 5">
    <name type="scientific">Pseudoflavonifractor intestinihominis</name>
    <dbReference type="NCBI Taxonomy" id="3133171"/>
    <lineage>
        <taxon>Bacteria</taxon>
        <taxon>Bacillati</taxon>
        <taxon>Bacillota</taxon>
        <taxon>Clostridia</taxon>
        <taxon>Eubacteriales</taxon>
        <taxon>Oscillospiraceae</taxon>
        <taxon>Pseudoflavonifractor</taxon>
    </lineage>
</organism>
<feature type="domain" description="Ig-like" evidence="3">
    <location>
        <begin position="45"/>
        <end position="112"/>
    </location>
</feature>
<sequence length="445" mass="47327">MKKHKLARFLAPICALTLLLSSCGGGGEGGSGNSGSFEIEVTTLPTKTEYAIGEEFSVAGGELTVTNADGSTATVSLEDDGVTLSEVNTDSAGRKSITVNYGGERTRFDITVKPYVVTFDMGGHGSLDPVEVTEAGPVANMPTDPTAEDAEFDGWYYNAECSDPFDPDAQVTEDITLYAKWVEAGTNYLTVTFDLGYTGAPEAQVVNVEENATVSQPSDPTRAGYSFNGWFADPEGTVAYDFSAPVTAAQTAYATWTRTASGTNEYVFEAEDIDLTGKRGNGYSGEAEGVGLIQREAENSPTQASNNRFVGYTYTPNLTLDFHIVSDMAVSDATIVARLSGEFADLTLTPDMFTISLNGESIDYGKIEITDVPSGGVKAFEDFVLIEGASLVEGENHLSFLVNNDDNWIGGGTVAATAPVIDNVKITTSAVLWWNGDFGLPMDNY</sequence>
<gene>
    <name evidence="4" type="ORF">WMO64_10740</name>
</gene>
<comment type="caution">
    <text evidence="4">The sequence shown here is derived from an EMBL/GenBank/DDBJ whole genome shotgun (WGS) entry which is preliminary data.</text>
</comment>
<dbReference type="Pfam" id="PF07523">
    <property type="entry name" value="Big_3"/>
    <property type="match status" value="1"/>
</dbReference>
<name>A0ABV1EAP8_9FIRM</name>
<dbReference type="Gene3D" id="2.60.40.3630">
    <property type="match status" value="1"/>
</dbReference>
<keyword evidence="2" id="KW-0732">Signal</keyword>
<dbReference type="NCBIfam" id="TIGR02543">
    <property type="entry name" value="List_Bact_rpt"/>
    <property type="match status" value="1"/>
</dbReference>
<evidence type="ECO:0000256" key="2">
    <source>
        <dbReference type="SAM" id="SignalP"/>
    </source>
</evidence>
<feature type="chain" id="PRO_5046868237" evidence="2">
    <location>
        <begin position="27"/>
        <end position="445"/>
    </location>
</feature>
<evidence type="ECO:0000313" key="5">
    <source>
        <dbReference type="Proteomes" id="UP001464378"/>
    </source>
</evidence>
<protein>
    <submittedName>
        <fullName evidence="4">InlB B-repeat-containing protein</fullName>
    </submittedName>
</protein>
<dbReference type="RefSeq" id="WP_349231971.1">
    <property type="nucleotide sequence ID" value="NZ_JBBMFK010000016.1"/>
</dbReference>
<dbReference type="InterPro" id="IPR022038">
    <property type="entry name" value="Ig-like_bact"/>
</dbReference>
<proteinExistence type="predicted"/>
<evidence type="ECO:0000256" key="1">
    <source>
        <dbReference type="ARBA" id="ARBA00004196"/>
    </source>
</evidence>
<dbReference type="Pfam" id="PF09479">
    <property type="entry name" value="Flg_new"/>
    <property type="match status" value="2"/>
</dbReference>
<dbReference type="InterPro" id="IPR013378">
    <property type="entry name" value="InlB-like_B-rpt"/>
</dbReference>
<feature type="signal peptide" evidence="2">
    <location>
        <begin position="1"/>
        <end position="26"/>
    </location>
</feature>
<dbReference type="Gene3D" id="2.60.40.4270">
    <property type="entry name" value="Listeria-Bacteroides repeat domain"/>
    <property type="match status" value="2"/>
</dbReference>
<dbReference type="Proteomes" id="UP001464378">
    <property type="component" value="Unassembled WGS sequence"/>
</dbReference>
<dbReference type="PROSITE" id="PS51257">
    <property type="entry name" value="PROKAR_LIPOPROTEIN"/>
    <property type="match status" value="1"/>
</dbReference>
<reference evidence="4 5" key="1">
    <citation type="submission" date="2024-03" db="EMBL/GenBank/DDBJ databases">
        <title>Human intestinal bacterial collection.</title>
        <authorList>
            <person name="Pauvert C."/>
            <person name="Hitch T.C.A."/>
            <person name="Clavel T."/>
        </authorList>
    </citation>
    <scope>NUCLEOTIDE SEQUENCE [LARGE SCALE GENOMIC DNA]</scope>
    <source>
        <strain evidence="4 5">CLA-AP-H29</strain>
    </source>
</reference>
<evidence type="ECO:0000259" key="3">
    <source>
        <dbReference type="Pfam" id="PF07523"/>
    </source>
</evidence>
<comment type="subcellular location">
    <subcellularLocation>
        <location evidence="1">Cell envelope</location>
    </subcellularLocation>
</comment>
<dbReference type="EMBL" id="JBBMFK010000016">
    <property type="protein sequence ID" value="MEQ2443939.1"/>
    <property type="molecule type" value="Genomic_DNA"/>
</dbReference>
<evidence type="ECO:0000313" key="4">
    <source>
        <dbReference type="EMBL" id="MEQ2443939.1"/>
    </source>
</evidence>